<evidence type="ECO:0000313" key="3">
    <source>
        <dbReference type="Proteomes" id="UP000628736"/>
    </source>
</evidence>
<organism evidence="2 3">
    <name type="scientific">Flintibacter hominis</name>
    <dbReference type="NCBI Taxonomy" id="2763048"/>
    <lineage>
        <taxon>Bacteria</taxon>
        <taxon>Bacillati</taxon>
        <taxon>Bacillota</taxon>
        <taxon>Clostridia</taxon>
        <taxon>Eubacteriales</taxon>
        <taxon>Flintibacter</taxon>
    </lineage>
</organism>
<gene>
    <name evidence="2" type="ORF">H8S11_07705</name>
</gene>
<evidence type="ECO:0000313" key="2">
    <source>
        <dbReference type="EMBL" id="MBC5722695.1"/>
    </source>
</evidence>
<dbReference type="EMBL" id="JACOPO010000004">
    <property type="protein sequence ID" value="MBC5722695.1"/>
    <property type="molecule type" value="Genomic_DNA"/>
</dbReference>
<feature type="transmembrane region" description="Helical" evidence="1">
    <location>
        <begin position="12"/>
        <end position="35"/>
    </location>
</feature>
<keyword evidence="1" id="KW-0472">Membrane</keyword>
<protein>
    <submittedName>
        <fullName evidence="2">Uncharacterized protein</fullName>
    </submittedName>
</protein>
<dbReference type="AlphaFoldDB" id="A0A8J6IY14"/>
<keyword evidence="3" id="KW-1185">Reference proteome</keyword>
<accession>A0A8J6IY14</accession>
<name>A0A8J6IY14_9FIRM</name>
<keyword evidence="1" id="KW-1133">Transmembrane helix</keyword>
<comment type="caution">
    <text evidence="2">The sequence shown here is derived from an EMBL/GenBank/DDBJ whole genome shotgun (WGS) entry which is preliminary data.</text>
</comment>
<dbReference type="RefSeq" id="WP_186852741.1">
    <property type="nucleotide sequence ID" value="NZ_JACOPO010000004.1"/>
</dbReference>
<evidence type="ECO:0000256" key="1">
    <source>
        <dbReference type="SAM" id="Phobius"/>
    </source>
</evidence>
<proteinExistence type="predicted"/>
<reference evidence="2" key="1">
    <citation type="submission" date="2020-08" db="EMBL/GenBank/DDBJ databases">
        <title>Genome public.</title>
        <authorList>
            <person name="Liu C."/>
            <person name="Sun Q."/>
        </authorList>
    </citation>
    <scope>NUCLEOTIDE SEQUENCE</scope>
    <source>
        <strain evidence="2">NSJ-23</strain>
    </source>
</reference>
<dbReference type="Proteomes" id="UP000628736">
    <property type="component" value="Unassembled WGS sequence"/>
</dbReference>
<keyword evidence="1" id="KW-0812">Transmembrane</keyword>
<sequence length="92" mass="10021">MNESGKKKSDGLFIAGGIALIAVLVIAIKLIFAWLGAAVPPERLNPDLAQSQGVTEQIETDAPVFCPFCGETLHDSFRWGQFCPWCGEKIEQ</sequence>